<dbReference type="GO" id="GO:0009279">
    <property type="term" value="C:cell outer membrane"/>
    <property type="evidence" value="ECO:0007669"/>
    <property type="project" value="UniProtKB-SubCell"/>
</dbReference>
<comment type="function">
    <text evidence="7">A highly abundant outer membrane lipoprotein that controls the distance between the inner and outer membranes. The only protein known to be covalently linked to the peptidoglycan network (PGN). Also non-covalently binds the PGN. The link between the cell outer membrane and PGN contributes to maintenance of the structural and functional integrity of the cell envelope, and maintains the correct distance between the PGN and the outer membrane.</text>
</comment>
<evidence type="ECO:0000259" key="11">
    <source>
        <dbReference type="Pfam" id="PF04728"/>
    </source>
</evidence>
<evidence type="ECO:0000256" key="1">
    <source>
        <dbReference type="ARBA" id="ARBA00022729"/>
    </source>
</evidence>
<feature type="chain" id="PRO_5010017651" description="Major outer membrane lipoprotein Lpp" evidence="10">
    <location>
        <begin position="27"/>
        <end position="87"/>
    </location>
</feature>
<comment type="similarity">
    <text evidence="7">Belongs to the Lpp family.</text>
</comment>
<dbReference type="GO" id="GO:0043580">
    <property type="term" value="P:periplasmic space organization"/>
    <property type="evidence" value="ECO:0007669"/>
    <property type="project" value="UniProtKB-UniRule"/>
</dbReference>
<feature type="lipid moiety-binding region" description="N-palmitoyl cysteine" evidence="7 9">
    <location>
        <position position="20"/>
    </location>
</feature>
<feature type="repeat" evidence="7">
    <location>
        <begin position="33"/>
        <end position="43"/>
    </location>
</feature>
<dbReference type="GO" id="GO:0042834">
    <property type="term" value="F:peptidoglycan binding"/>
    <property type="evidence" value="ECO:0007669"/>
    <property type="project" value="UniProtKB-UniRule"/>
</dbReference>
<dbReference type="GO" id="GO:0008289">
    <property type="term" value="F:lipid binding"/>
    <property type="evidence" value="ECO:0007669"/>
    <property type="project" value="UniProtKB-UniRule"/>
</dbReference>
<dbReference type="STRING" id="754436.JCM19237_6263"/>
<keyword evidence="7" id="KW-0964">Secreted</keyword>
<reference evidence="13 15" key="2">
    <citation type="submission" date="2015-05" db="EMBL/GenBank/DDBJ databases">
        <title>Photobacterium galathea sp. nov.</title>
        <authorList>
            <person name="Machado H."/>
            <person name="Gram L."/>
        </authorList>
    </citation>
    <scope>NUCLEOTIDE SEQUENCE [LARGE SCALE GENOMIC DNA]</scope>
    <source>
        <strain evidence="13 15">DSM 25995</strain>
    </source>
</reference>
<sequence length="87" mass="9368">MKRSIALATGLILSTTLMGCSSTEQAEQMTQLSNKIDTLSEQVSTLQTQQDAMAGAVNDALTASDAAYQEAMRANQRIDNVAHSYKK</sequence>
<comment type="caution">
    <text evidence="12">The sequence shown here is derived from an EMBL/GenBank/DDBJ whole genome shotgun (WGS) entry which is preliminary data.</text>
</comment>
<evidence type="ECO:0000256" key="3">
    <source>
        <dbReference type="ARBA" id="ARBA00023136"/>
    </source>
</evidence>
<feature type="signal peptide" evidence="10">
    <location>
        <begin position="1"/>
        <end position="26"/>
    </location>
</feature>
<evidence type="ECO:0000256" key="4">
    <source>
        <dbReference type="ARBA" id="ARBA00023139"/>
    </source>
</evidence>
<dbReference type="PANTHER" id="PTHR38763">
    <property type="entry name" value="MAJOR OUTER MEMBRANE PROLIPOPROTEIN LPP"/>
    <property type="match status" value="1"/>
</dbReference>
<evidence type="ECO:0000313" key="14">
    <source>
        <dbReference type="Proteomes" id="UP000029227"/>
    </source>
</evidence>
<keyword evidence="15" id="KW-1185">Reference proteome</keyword>
<feature type="modified residue" description="N6-murein peptidoglycan lysine" evidence="7 8">
    <location>
        <position position="87"/>
    </location>
</feature>
<evidence type="ECO:0000256" key="7">
    <source>
        <dbReference type="HAMAP-Rule" id="MF_00843"/>
    </source>
</evidence>
<evidence type="ECO:0000256" key="10">
    <source>
        <dbReference type="SAM" id="SignalP"/>
    </source>
</evidence>
<evidence type="ECO:0000313" key="13">
    <source>
        <dbReference type="EMBL" id="KLU99808.1"/>
    </source>
</evidence>
<dbReference type="PROSITE" id="PS51257">
    <property type="entry name" value="PROKAR_LIPOPROTEIN"/>
    <property type="match status" value="1"/>
</dbReference>
<feature type="lipid moiety-binding region" description="S-diacylglycerol cysteine" evidence="7 9">
    <location>
        <position position="20"/>
    </location>
</feature>
<dbReference type="Pfam" id="PF04728">
    <property type="entry name" value="LPP"/>
    <property type="match status" value="1"/>
</dbReference>
<feature type="domain" description="Lipoprotein leucine-zipper" evidence="11">
    <location>
        <begin position="35"/>
        <end position="87"/>
    </location>
</feature>
<dbReference type="EMBL" id="BBMN01000001">
    <property type="protein sequence ID" value="GAL03370.1"/>
    <property type="molecule type" value="Genomic_DNA"/>
</dbReference>
<comment type="caution">
    <text evidence="7">Lacks conserved residue(s) required for the propagation of feature annotation.</text>
</comment>
<dbReference type="InterPro" id="IPR016367">
    <property type="entry name" value="MOM_Lpp"/>
</dbReference>
<evidence type="ECO:0000313" key="15">
    <source>
        <dbReference type="Proteomes" id="UP000036426"/>
    </source>
</evidence>
<dbReference type="Proteomes" id="UP000036426">
    <property type="component" value="Unassembled WGS sequence"/>
</dbReference>
<accession>A0A090QJP1</accession>
<evidence type="ECO:0000313" key="12">
    <source>
        <dbReference type="EMBL" id="GAL03370.1"/>
    </source>
</evidence>
<dbReference type="Gene3D" id="1.20.5.190">
    <property type="match status" value="1"/>
</dbReference>
<keyword evidence="7" id="KW-0677">Repeat</keyword>
<dbReference type="eggNOG" id="COG4238">
    <property type="taxonomic scope" value="Bacteria"/>
</dbReference>
<dbReference type="NCBIfam" id="NF040598">
    <property type="entry name" value="Ala_zip_lipo"/>
    <property type="match status" value="1"/>
</dbReference>
<dbReference type="PIRSF" id="PIRSF002855">
    <property type="entry name" value="Murein-lipoprotein"/>
    <property type="match status" value="1"/>
</dbReference>
<evidence type="ECO:0000256" key="2">
    <source>
        <dbReference type="ARBA" id="ARBA00023088"/>
    </source>
</evidence>
<gene>
    <name evidence="7" type="primary">lpp</name>
    <name evidence="13" type="ORF">ABT58_15145</name>
    <name evidence="12" type="ORF">JCM19237_6263</name>
</gene>
<dbReference type="SUPFAM" id="SSF58042">
    <property type="entry name" value="Outer membrane lipoprotein"/>
    <property type="match status" value="1"/>
</dbReference>
<comment type="subunit">
    <text evidence="7">Homotrimer.</text>
</comment>
<comment type="subcellular location">
    <subcellularLocation>
        <location evidence="7">Cell outer membrane</location>
        <topology evidence="7">Lipid-anchor</topology>
        <orientation evidence="7">Periplasmic side</orientation>
    </subcellularLocation>
    <subcellularLocation>
        <location evidence="7">Secreted</location>
        <location evidence="7">Cell wall</location>
        <topology evidence="7">Peptidoglycan-anchor</topology>
    </subcellularLocation>
    <text evidence="7">Attached via its lipidated N-terminus to the inner leaflet of the outer membrane. Attached to the peptidoglycan network (PGN) via its C-terminus.</text>
</comment>
<keyword evidence="7" id="KW-0134">Cell wall</keyword>
<dbReference type="InterPro" id="IPR006817">
    <property type="entry name" value="Lipoprotein_leucine-zipper_dom"/>
</dbReference>
<proteinExistence type="inferred from homology"/>
<dbReference type="PANTHER" id="PTHR38763:SF1">
    <property type="entry name" value="MAJOR OUTER MEMBRANE LIPOPROTEIN LPP"/>
    <property type="match status" value="1"/>
</dbReference>
<feature type="coiled-coil region" evidence="7">
    <location>
        <begin position="22"/>
        <end position="49"/>
    </location>
</feature>
<evidence type="ECO:0000256" key="6">
    <source>
        <dbReference type="ARBA" id="ARBA00023288"/>
    </source>
</evidence>
<keyword evidence="5 7" id="KW-0998">Cell outer membrane</keyword>
<dbReference type="OrthoDB" id="5593828at2"/>
<evidence type="ECO:0000256" key="8">
    <source>
        <dbReference type="PIRSR" id="PIRSR002855-1"/>
    </source>
</evidence>
<dbReference type="PATRIC" id="fig|754436.4.peg.3209"/>
<evidence type="ECO:0000256" key="9">
    <source>
        <dbReference type="PIRSR" id="PIRSR002855-2"/>
    </source>
</evidence>
<dbReference type="AlphaFoldDB" id="A0A090QJP1"/>
<reference evidence="12 14" key="1">
    <citation type="journal article" date="2014" name="Genome Announc.">
        <title>Draft Genome Sequences of Two Vibrionaceae Species, Vibrio ponticus C121 and Photobacterium aphoticum C119, Isolated as Coral Reef Microbiota.</title>
        <authorList>
            <person name="Al-saari N."/>
            <person name="Meirelles P.M."/>
            <person name="Mino S."/>
            <person name="Suda W."/>
            <person name="Oshima K."/>
            <person name="Hattori M."/>
            <person name="Ohkuma M."/>
            <person name="Thompson F.L."/>
            <person name="Gomez-Gil B."/>
            <person name="Sawabe T."/>
            <person name="Sawabe T."/>
        </authorList>
    </citation>
    <scope>NUCLEOTIDE SEQUENCE [LARGE SCALE GENOMIC DNA]</scope>
    <source>
        <strain evidence="12 14">JCM 19237</strain>
    </source>
</reference>
<dbReference type="HAMAP" id="MF_00843">
    <property type="entry name" value="Lpp"/>
    <property type="match status" value="1"/>
</dbReference>
<dbReference type="Proteomes" id="UP000029227">
    <property type="component" value="Unassembled WGS sequence"/>
</dbReference>
<organism evidence="12 14">
    <name type="scientific">Photobacterium aphoticum</name>
    <dbReference type="NCBI Taxonomy" id="754436"/>
    <lineage>
        <taxon>Bacteria</taxon>
        <taxon>Pseudomonadati</taxon>
        <taxon>Pseudomonadota</taxon>
        <taxon>Gammaproteobacteria</taxon>
        <taxon>Vibrionales</taxon>
        <taxon>Vibrionaceae</taxon>
        <taxon>Photobacterium</taxon>
    </lineage>
</organism>
<dbReference type="GO" id="GO:0030258">
    <property type="term" value="P:lipid modification"/>
    <property type="evidence" value="ECO:0007669"/>
    <property type="project" value="UniProtKB-UniRule"/>
</dbReference>
<keyword evidence="2 7" id="KW-0572">Peptidoglycan-anchor</keyword>
<keyword evidence="3 7" id="KW-0472">Membrane</keyword>
<keyword evidence="4 7" id="KW-0564">Palmitate</keyword>
<keyword evidence="6 7" id="KW-0449">Lipoprotein</keyword>
<dbReference type="EMBL" id="LDOV01000027">
    <property type="protein sequence ID" value="KLU99808.1"/>
    <property type="molecule type" value="Genomic_DNA"/>
</dbReference>
<name>A0A090QJP1_9GAMM</name>
<keyword evidence="1 10" id="KW-0732">Signal</keyword>
<evidence type="ECO:0000256" key="5">
    <source>
        <dbReference type="ARBA" id="ARBA00023237"/>
    </source>
</evidence>
<keyword evidence="7" id="KW-0175">Coiled coil</keyword>
<dbReference type="RefSeq" id="WP_047875266.1">
    <property type="nucleotide sequence ID" value="NZ_BMYC01000003.1"/>
</dbReference>
<protein>
    <recommendedName>
        <fullName evidence="7">Major outer membrane lipoprotein Lpp</fullName>
    </recommendedName>
</protein>